<evidence type="ECO:0000256" key="2">
    <source>
        <dbReference type="ARBA" id="ARBA00010644"/>
    </source>
</evidence>
<gene>
    <name evidence="8" type="primary">hemF</name>
    <name evidence="8" type="ORF">FJV41_05320</name>
</gene>
<organism evidence="8 9">
    <name type="scientific">Myxococcus llanfairpwllgwyngyllgogerychwyrndrobwllllantysiliogogogochensis</name>
    <dbReference type="NCBI Taxonomy" id="2590453"/>
    <lineage>
        <taxon>Bacteria</taxon>
        <taxon>Pseudomonadati</taxon>
        <taxon>Myxococcota</taxon>
        <taxon>Myxococcia</taxon>
        <taxon>Myxococcales</taxon>
        <taxon>Cystobacterineae</taxon>
        <taxon>Myxococcaceae</taxon>
        <taxon>Myxococcus</taxon>
    </lineage>
</organism>
<keyword evidence="9" id="KW-1185">Reference proteome</keyword>
<dbReference type="GO" id="GO:0004109">
    <property type="term" value="F:coproporphyrinogen oxidase activity"/>
    <property type="evidence" value="ECO:0007669"/>
    <property type="project" value="UniProtKB-EC"/>
</dbReference>
<keyword evidence="6" id="KW-0350">Heme biosynthesis</keyword>
<dbReference type="PANTHER" id="PTHR10755">
    <property type="entry name" value="COPROPORPHYRINOGEN III OXIDASE, MITOCHONDRIAL"/>
    <property type="match status" value="1"/>
</dbReference>
<dbReference type="Gene3D" id="3.40.1500.10">
    <property type="entry name" value="Coproporphyrinogen III oxidase, aerobic"/>
    <property type="match status" value="1"/>
</dbReference>
<evidence type="ECO:0000256" key="6">
    <source>
        <dbReference type="ARBA" id="ARBA00023133"/>
    </source>
</evidence>
<dbReference type="Pfam" id="PF01218">
    <property type="entry name" value="Coprogen_oxidas"/>
    <property type="match status" value="1"/>
</dbReference>
<dbReference type="InterPro" id="IPR001260">
    <property type="entry name" value="Coprogen_oxidase_aer"/>
</dbReference>
<dbReference type="EMBL" id="VIFM01000014">
    <property type="protein sequence ID" value="TQF16969.1"/>
    <property type="molecule type" value="Genomic_DNA"/>
</dbReference>
<dbReference type="GO" id="GO:0006782">
    <property type="term" value="P:protoporphyrinogen IX biosynthetic process"/>
    <property type="evidence" value="ECO:0007669"/>
    <property type="project" value="TreeGrafter"/>
</dbReference>
<evidence type="ECO:0000256" key="1">
    <source>
        <dbReference type="ARBA" id="ARBA00005168"/>
    </source>
</evidence>
<protein>
    <recommendedName>
        <fullName evidence="4">coproporphyrinogen oxidase</fullName>
        <ecNumber evidence="4">1.3.3.3</ecNumber>
    </recommendedName>
</protein>
<dbReference type="EC" id="1.3.3.3" evidence="4"/>
<evidence type="ECO:0000313" key="9">
    <source>
        <dbReference type="Proteomes" id="UP000315369"/>
    </source>
</evidence>
<dbReference type="OrthoDB" id="9777553at2"/>
<name>A0A540X708_9BACT</name>
<evidence type="ECO:0000313" key="8">
    <source>
        <dbReference type="EMBL" id="TQF16969.1"/>
    </source>
</evidence>
<dbReference type="RefSeq" id="WP_141641311.1">
    <property type="nucleotide sequence ID" value="NZ_VIFM01000014.1"/>
</dbReference>
<dbReference type="PRINTS" id="PR00073">
    <property type="entry name" value="COPRGNOXDASE"/>
</dbReference>
<keyword evidence="7" id="KW-0627">Porphyrin biosynthesis</keyword>
<dbReference type="NCBIfam" id="NF003727">
    <property type="entry name" value="PRK05330.1"/>
    <property type="match status" value="1"/>
</dbReference>
<dbReference type="PIRSF" id="PIRSF000166">
    <property type="entry name" value="Coproporphyri_ox"/>
    <property type="match status" value="1"/>
</dbReference>
<evidence type="ECO:0000256" key="7">
    <source>
        <dbReference type="ARBA" id="ARBA00023244"/>
    </source>
</evidence>
<sequence>MTKVDVESLKERMAAFTQSLQDDICGALERLDGTGRFREDAWTRPGGGGGRSRVLEDGAVLEKAGVNTSVVFGELEDQFAKKLQGEGRSFWAGGISLVLHPRNPHVPTVHANYRFIHQGGKAWFGGGADLTPYYLYEEDAAHFHRVHKAACDAHDLAYYPRFKAACDQYFHLRHREETRGVGGIFFENMGGDLERELDFVRDCGRAFLDAYLPIAERRKDTPFSEAQRFWQEVRRGRYVEFNLVYDRGTVFGLETRGRTESILMSLPPQTRWRYDHHPEPGSWESRLVDVLKQPRDWAAWTRES</sequence>
<comment type="caution">
    <text evidence="8">The sequence shown here is derived from an EMBL/GenBank/DDBJ whole genome shotgun (WGS) entry which is preliminary data.</text>
</comment>
<dbReference type="SUPFAM" id="SSF102886">
    <property type="entry name" value="Coproporphyrinogen III oxidase"/>
    <property type="match status" value="1"/>
</dbReference>
<keyword evidence="5 8" id="KW-0560">Oxidoreductase</keyword>
<dbReference type="Proteomes" id="UP000315369">
    <property type="component" value="Unassembled WGS sequence"/>
</dbReference>
<dbReference type="InterPro" id="IPR036406">
    <property type="entry name" value="Coprogen_oxidase_aer_sf"/>
</dbReference>
<accession>A0A540X708</accession>
<dbReference type="AlphaFoldDB" id="A0A540X708"/>
<dbReference type="GO" id="GO:0005737">
    <property type="term" value="C:cytoplasm"/>
    <property type="evidence" value="ECO:0007669"/>
    <property type="project" value="TreeGrafter"/>
</dbReference>
<evidence type="ECO:0000256" key="4">
    <source>
        <dbReference type="ARBA" id="ARBA00012869"/>
    </source>
</evidence>
<proteinExistence type="inferred from homology"/>
<evidence type="ECO:0000256" key="5">
    <source>
        <dbReference type="ARBA" id="ARBA00023002"/>
    </source>
</evidence>
<comment type="similarity">
    <text evidence="2">Belongs to the aerobic coproporphyrinogen-III oxidase family.</text>
</comment>
<reference evidence="8 9" key="1">
    <citation type="submission" date="2019-06" db="EMBL/GenBank/DDBJ databases">
        <authorList>
            <person name="Livingstone P."/>
            <person name="Whitworth D."/>
        </authorList>
    </citation>
    <scope>NUCLEOTIDE SEQUENCE [LARGE SCALE GENOMIC DNA]</scope>
    <source>
        <strain evidence="8 9">AM401</strain>
    </source>
</reference>
<comment type="pathway">
    <text evidence="1">Porphyrin-containing compound metabolism; protoporphyrin-IX biosynthesis; protoporphyrinogen-IX from coproporphyrinogen-III (O2 route): step 1/1.</text>
</comment>
<dbReference type="PANTHER" id="PTHR10755:SF0">
    <property type="entry name" value="OXYGEN-DEPENDENT COPROPORPHYRINOGEN-III OXIDASE, MITOCHONDRIAL"/>
    <property type="match status" value="1"/>
</dbReference>
<evidence type="ECO:0000256" key="3">
    <source>
        <dbReference type="ARBA" id="ARBA00011738"/>
    </source>
</evidence>
<comment type="subunit">
    <text evidence="3">Homodimer.</text>
</comment>